<dbReference type="Gene3D" id="3.30.420.10">
    <property type="entry name" value="Ribonuclease H-like superfamily/Ribonuclease H"/>
    <property type="match status" value="1"/>
</dbReference>
<dbReference type="GO" id="GO:0006298">
    <property type="term" value="P:mismatch repair"/>
    <property type="evidence" value="ECO:0007669"/>
    <property type="project" value="TreeGrafter"/>
</dbReference>
<dbReference type="Pfam" id="PF01351">
    <property type="entry name" value="RNase_HII"/>
    <property type="match status" value="1"/>
</dbReference>
<dbReference type="PROSITE" id="PS51975">
    <property type="entry name" value="RNASE_H_2"/>
    <property type="match status" value="1"/>
</dbReference>
<keyword evidence="7 10" id="KW-0479">Metal-binding</keyword>
<comment type="similarity">
    <text evidence="4">Belongs to the RNase HII family. RnhC subfamily.</text>
</comment>
<dbReference type="OrthoDB" id="9777935at2"/>
<comment type="function">
    <text evidence="2 11">Endonuclease that specifically degrades the RNA of RNA-DNA hybrids.</text>
</comment>
<feature type="binding site" evidence="10">
    <location>
        <position position="126"/>
    </location>
    <ligand>
        <name>a divalent metal cation</name>
        <dbReference type="ChEBI" id="CHEBI:60240"/>
    </ligand>
</feature>
<feature type="binding site" evidence="10">
    <location>
        <position position="22"/>
    </location>
    <ligand>
        <name>a divalent metal cation</name>
        <dbReference type="ChEBI" id="CHEBI:60240"/>
    </ligand>
</feature>
<dbReference type="GO" id="GO:0046872">
    <property type="term" value="F:metal ion binding"/>
    <property type="evidence" value="ECO:0007669"/>
    <property type="project" value="UniProtKB-KW"/>
</dbReference>
<evidence type="ECO:0000256" key="4">
    <source>
        <dbReference type="ARBA" id="ARBA00008378"/>
    </source>
</evidence>
<evidence type="ECO:0000256" key="2">
    <source>
        <dbReference type="ARBA" id="ARBA00004065"/>
    </source>
</evidence>
<evidence type="ECO:0000256" key="6">
    <source>
        <dbReference type="ARBA" id="ARBA00022722"/>
    </source>
</evidence>
<dbReference type="PANTHER" id="PTHR10954:SF23">
    <property type="entry name" value="RIBONUCLEASE"/>
    <property type="match status" value="1"/>
</dbReference>
<dbReference type="InterPro" id="IPR001352">
    <property type="entry name" value="RNase_HII/HIII"/>
</dbReference>
<evidence type="ECO:0000259" key="12">
    <source>
        <dbReference type="PROSITE" id="PS51975"/>
    </source>
</evidence>
<dbReference type="GO" id="GO:0005737">
    <property type="term" value="C:cytoplasm"/>
    <property type="evidence" value="ECO:0007669"/>
    <property type="project" value="UniProtKB-SubCell"/>
</dbReference>
<comment type="subcellular location">
    <subcellularLocation>
        <location evidence="3">Cytoplasm</location>
    </subcellularLocation>
</comment>
<name>A0A449B2G5_9BACT</name>
<keyword evidence="8 10" id="KW-0255">Endonuclease</keyword>
<proteinExistence type="inferred from homology"/>
<dbReference type="SUPFAM" id="SSF53098">
    <property type="entry name" value="Ribonuclease H-like"/>
    <property type="match status" value="1"/>
</dbReference>
<dbReference type="InterPro" id="IPR012337">
    <property type="entry name" value="RNaseH-like_sf"/>
</dbReference>
<dbReference type="AlphaFoldDB" id="A0A449B2G5"/>
<evidence type="ECO:0000256" key="8">
    <source>
        <dbReference type="ARBA" id="ARBA00022759"/>
    </source>
</evidence>
<dbReference type="EC" id="3.1.26.4" evidence="11"/>
<sequence length="236" mass="27380">MKYIELSDKEQISGLEIIGIDETGVSDYFTPLISCAFYLPRKLYRWAKSLGVDDSKKLSKNQILSIGRKLKNHPEITYSVYRLKQSSYNKINSKYNANELKFFTHTGALNNLNKKLSFKNKVVLIDKYSTTKSILKYHNTFYIYDNWAGFEEINTDVYLANRAESLSLSVACASIMARYELIYYMEKQSQEWNFKFPLGSGTKTQESVYQFAQTFGEDKLNEVCKTSMKMSHQPIK</sequence>
<dbReference type="RefSeq" id="WP_129725550.1">
    <property type="nucleotide sequence ID" value="NZ_CP101807.1"/>
</dbReference>
<dbReference type="KEGG" id="mcit:NCTC10181_00605"/>
<keyword evidence="5" id="KW-0963">Cytoplasm</keyword>
<dbReference type="InterPro" id="IPR024567">
    <property type="entry name" value="RNase_HII/HIII_dom"/>
</dbReference>
<evidence type="ECO:0000256" key="11">
    <source>
        <dbReference type="RuleBase" id="RU003515"/>
    </source>
</evidence>
<evidence type="ECO:0000256" key="1">
    <source>
        <dbReference type="ARBA" id="ARBA00000077"/>
    </source>
</evidence>
<keyword evidence="9 10" id="KW-0378">Hydrolase</keyword>
<dbReference type="GO" id="GO:0032299">
    <property type="term" value="C:ribonuclease H2 complex"/>
    <property type="evidence" value="ECO:0007669"/>
    <property type="project" value="TreeGrafter"/>
</dbReference>
<protein>
    <recommendedName>
        <fullName evidence="11">Ribonuclease</fullName>
        <ecNumber evidence="11">3.1.26.4</ecNumber>
    </recommendedName>
</protein>
<evidence type="ECO:0000256" key="9">
    <source>
        <dbReference type="ARBA" id="ARBA00022801"/>
    </source>
</evidence>
<feature type="binding site" evidence="10">
    <location>
        <position position="21"/>
    </location>
    <ligand>
        <name>a divalent metal cation</name>
        <dbReference type="ChEBI" id="CHEBI:60240"/>
    </ligand>
</feature>
<keyword evidence="14" id="KW-1185">Reference proteome</keyword>
<dbReference type="CDD" id="cd06590">
    <property type="entry name" value="RNase_HII_bacteria_HIII_like"/>
    <property type="match status" value="1"/>
</dbReference>
<dbReference type="Proteomes" id="UP000290985">
    <property type="component" value="Chromosome"/>
</dbReference>
<evidence type="ECO:0000256" key="10">
    <source>
        <dbReference type="PROSITE-ProRule" id="PRU01319"/>
    </source>
</evidence>
<evidence type="ECO:0000256" key="5">
    <source>
        <dbReference type="ARBA" id="ARBA00022490"/>
    </source>
</evidence>
<evidence type="ECO:0000313" key="14">
    <source>
        <dbReference type="Proteomes" id="UP000290985"/>
    </source>
</evidence>
<dbReference type="GO" id="GO:0043137">
    <property type="term" value="P:DNA replication, removal of RNA primer"/>
    <property type="evidence" value="ECO:0007669"/>
    <property type="project" value="TreeGrafter"/>
</dbReference>
<comment type="catalytic activity">
    <reaction evidence="1 10 11">
        <text>Endonucleolytic cleavage to 5'-phosphomonoester.</text>
        <dbReference type="EC" id="3.1.26.4"/>
    </reaction>
</comment>
<dbReference type="PANTHER" id="PTHR10954">
    <property type="entry name" value="RIBONUCLEASE H2 SUBUNIT A"/>
    <property type="match status" value="1"/>
</dbReference>
<keyword evidence="6 10" id="KW-0540">Nuclease</keyword>
<accession>A0A449B2G5</accession>
<comment type="cofactor">
    <cofactor evidence="10">
        <name>Mn(2+)</name>
        <dbReference type="ChEBI" id="CHEBI:29035"/>
    </cofactor>
    <cofactor evidence="10">
        <name>Mg(2+)</name>
        <dbReference type="ChEBI" id="CHEBI:18420"/>
    </cofactor>
    <text evidence="10">Manganese or magnesium. Binds 1 divalent metal ion per monomer in the absence of substrate. May bind a second metal ion after substrate binding.</text>
</comment>
<reference evidence="13 14" key="1">
    <citation type="submission" date="2019-01" db="EMBL/GenBank/DDBJ databases">
        <authorList>
            <consortium name="Pathogen Informatics"/>
        </authorList>
    </citation>
    <scope>NUCLEOTIDE SEQUENCE [LARGE SCALE GENOMIC DNA]</scope>
    <source>
        <strain evidence="13 14">NCTC10181</strain>
    </source>
</reference>
<dbReference type="GO" id="GO:0004523">
    <property type="term" value="F:RNA-DNA hybrid ribonuclease activity"/>
    <property type="evidence" value="ECO:0007669"/>
    <property type="project" value="UniProtKB-UniRule"/>
</dbReference>
<evidence type="ECO:0000256" key="7">
    <source>
        <dbReference type="ARBA" id="ARBA00022723"/>
    </source>
</evidence>
<dbReference type="EMBL" id="LR215036">
    <property type="protein sequence ID" value="VEU74745.1"/>
    <property type="molecule type" value="Genomic_DNA"/>
</dbReference>
<feature type="domain" description="RNase H type-2" evidence="12">
    <location>
        <begin position="15"/>
        <end position="236"/>
    </location>
</feature>
<evidence type="ECO:0000313" key="13">
    <source>
        <dbReference type="EMBL" id="VEU74745.1"/>
    </source>
</evidence>
<evidence type="ECO:0000256" key="3">
    <source>
        <dbReference type="ARBA" id="ARBA00004496"/>
    </source>
</evidence>
<dbReference type="GO" id="GO:0003723">
    <property type="term" value="F:RNA binding"/>
    <property type="evidence" value="ECO:0007669"/>
    <property type="project" value="UniProtKB-UniRule"/>
</dbReference>
<dbReference type="InterPro" id="IPR036397">
    <property type="entry name" value="RNaseH_sf"/>
</dbReference>
<gene>
    <name evidence="13" type="primary">rnhB_1</name>
    <name evidence="13" type="ORF">NCTC10181_00605</name>
</gene>
<organism evidence="13 14">
    <name type="scientific">Mycoplasmopsis citelli</name>
    <dbReference type="NCBI Taxonomy" id="171281"/>
    <lineage>
        <taxon>Bacteria</taxon>
        <taxon>Bacillati</taxon>
        <taxon>Mycoplasmatota</taxon>
        <taxon>Mycoplasmoidales</taxon>
        <taxon>Metamycoplasmataceae</taxon>
        <taxon>Mycoplasmopsis</taxon>
    </lineage>
</organism>